<dbReference type="Pfam" id="PF00004">
    <property type="entry name" value="AAA"/>
    <property type="match status" value="1"/>
</dbReference>
<proteinExistence type="inferred from homology"/>
<feature type="domain" description="AAA+ ATPase" evidence="4">
    <location>
        <begin position="136"/>
        <end position="268"/>
    </location>
</feature>
<dbReference type="SUPFAM" id="SSF52540">
    <property type="entry name" value="P-loop containing nucleoside triphosphate hydrolases"/>
    <property type="match status" value="1"/>
</dbReference>
<gene>
    <name evidence="5" type="primary">ftsH_42</name>
    <name evidence="5" type="ORF">SDC9_62259</name>
</gene>
<dbReference type="InterPro" id="IPR003960">
    <property type="entry name" value="ATPase_AAA_CS"/>
</dbReference>
<comment type="similarity">
    <text evidence="1">Belongs to the AAA ATPase family.</text>
</comment>
<dbReference type="GO" id="GO:0008237">
    <property type="term" value="F:metallopeptidase activity"/>
    <property type="evidence" value="ECO:0007669"/>
    <property type="project" value="UniProtKB-KW"/>
</dbReference>
<sequence length="392" mass="43711">MKSELIESLIQAHCSGAEEEFQKALDALAADEEKKGNVRLSKQFRDAYYGRNADSTLVSNLGTRPKKNNILAPQSTCTVTTVAPRDKDSLLDLYEIVKPDIALEDIVLPQKQIDLIKQILAENEKNEQLLKHNLPPANRLLLCGPPGCGKTVTAYAIAHELNLPMVYVRLDGLISSYLGQTSVNLRKVFDSVKGMRVVLFLDEFDAIAKKRDDENEMGELKRVVTALLQNFDNMPVNVFLIAATNHEHLLDPAIWRRFNYVINLSNPDEEQRAILIKRWFDEYGVKQEVRLKLLTDITVGRSTAQLKELVISAAKRNVTTGRQVTTDDMVELLIQQLTNNSNNTGVLEVAADLHEKGVSIRTLAKAVGIPHNTLTYQLNKSAGKEGENGDGQ</sequence>
<dbReference type="CDD" id="cd19481">
    <property type="entry name" value="RecA-like_protease"/>
    <property type="match status" value="1"/>
</dbReference>
<organism evidence="5">
    <name type="scientific">bioreactor metagenome</name>
    <dbReference type="NCBI Taxonomy" id="1076179"/>
    <lineage>
        <taxon>unclassified sequences</taxon>
        <taxon>metagenomes</taxon>
        <taxon>ecological metagenomes</taxon>
    </lineage>
</organism>
<evidence type="ECO:0000313" key="5">
    <source>
        <dbReference type="EMBL" id="MPM15885.1"/>
    </source>
</evidence>
<keyword evidence="5" id="KW-0482">Metalloprotease</keyword>
<dbReference type="PROSITE" id="PS00674">
    <property type="entry name" value="AAA"/>
    <property type="match status" value="1"/>
</dbReference>
<dbReference type="EMBL" id="VSSQ01002516">
    <property type="protein sequence ID" value="MPM15885.1"/>
    <property type="molecule type" value="Genomic_DNA"/>
</dbReference>
<keyword evidence="5" id="KW-0378">Hydrolase</keyword>
<dbReference type="PANTHER" id="PTHR23073">
    <property type="entry name" value="26S PROTEASOME REGULATORY SUBUNIT"/>
    <property type="match status" value="1"/>
</dbReference>
<evidence type="ECO:0000256" key="1">
    <source>
        <dbReference type="ARBA" id="ARBA00006914"/>
    </source>
</evidence>
<reference evidence="5" key="1">
    <citation type="submission" date="2019-08" db="EMBL/GenBank/DDBJ databases">
        <authorList>
            <person name="Kucharzyk K."/>
            <person name="Murdoch R.W."/>
            <person name="Higgins S."/>
            <person name="Loffler F."/>
        </authorList>
    </citation>
    <scope>NUCLEOTIDE SEQUENCE</scope>
</reference>
<dbReference type="SMART" id="SM00382">
    <property type="entry name" value="AAA"/>
    <property type="match status" value="1"/>
</dbReference>
<dbReference type="Gene3D" id="3.40.50.300">
    <property type="entry name" value="P-loop containing nucleotide triphosphate hydrolases"/>
    <property type="match status" value="1"/>
</dbReference>
<keyword evidence="5" id="KW-0645">Protease</keyword>
<dbReference type="InterPro" id="IPR003593">
    <property type="entry name" value="AAA+_ATPase"/>
</dbReference>
<dbReference type="GO" id="GO:0005524">
    <property type="term" value="F:ATP binding"/>
    <property type="evidence" value="ECO:0007669"/>
    <property type="project" value="UniProtKB-KW"/>
</dbReference>
<keyword evidence="2" id="KW-0547">Nucleotide-binding</keyword>
<evidence type="ECO:0000259" key="4">
    <source>
        <dbReference type="SMART" id="SM00382"/>
    </source>
</evidence>
<dbReference type="InterPro" id="IPR003959">
    <property type="entry name" value="ATPase_AAA_core"/>
</dbReference>
<evidence type="ECO:0000256" key="3">
    <source>
        <dbReference type="ARBA" id="ARBA00022840"/>
    </source>
</evidence>
<evidence type="ECO:0000256" key="2">
    <source>
        <dbReference type="ARBA" id="ARBA00022741"/>
    </source>
</evidence>
<keyword evidence="3" id="KW-0067">ATP-binding</keyword>
<name>A0A644XI59_9ZZZZ</name>
<comment type="caution">
    <text evidence="5">The sequence shown here is derived from an EMBL/GenBank/DDBJ whole genome shotgun (WGS) entry which is preliminary data.</text>
</comment>
<dbReference type="InterPro" id="IPR050221">
    <property type="entry name" value="26S_Proteasome_ATPase"/>
</dbReference>
<dbReference type="AlphaFoldDB" id="A0A644XI59"/>
<dbReference type="GO" id="GO:0016887">
    <property type="term" value="F:ATP hydrolysis activity"/>
    <property type="evidence" value="ECO:0007669"/>
    <property type="project" value="InterPro"/>
</dbReference>
<dbReference type="EC" id="3.4.24.-" evidence="5"/>
<accession>A0A644XI59</accession>
<dbReference type="InterPro" id="IPR027417">
    <property type="entry name" value="P-loop_NTPase"/>
</dbReference>
<dbReference type="GO" id="GO:0006508">
    <property type="term" value="P:proteolysis"/>
    <property type="evidence" value="ECO:0007669"/>
    <property type="project" value="UniProtKB-KW"/>
</dbReference>
<protein>
    <submittedName>
        <fullName evidence="5">ATP-dependent zinc metalloprotease FtsH</fullName>
        <ecNumber evidence="5">3.4.24.-</ecNumber>
    </submittedName>
</protein>